<keyword evidence="5" id="KW-0833">Ubl conjugation pathway</keyword>
<dbReference type="PANTHER" id="PTHR15860">
    <property type="entry name" value="UNCHARACTERIZED RING FINGER-CONTAINING PROTEIN"/>
    <property type="match status" value="1"/>
</dbReference>
<dbReference type="PANTHER" id="PTHR15860:SF0">
    <property type="entry name" value="LP20373P"/>
    <property type="match status" value="1"/>
</dbReference>
<dbReference type="SMART" id="SM00184">
    <property type="entry name" value="RING"/>
    <property type="match status" value="1"/>
</dbReference>
<evidence type="ECO:0000256" key="9">
    <source>
        <dbReference type="PROSITE-ProRule" id="PRU00175"/>
    </source>
</evidence>
<keyword evidence="11" id="KW-0808">Transferase</keyword>
<evidence type="ECO:0000256" key="5">
    <source>
        <dbReference type="ARBA" id="ARBA00022786"/>
    </source>
</evidence>
<organism evidence="11 12">
    <name type="scientific">Halocaridina rubra</name>
    <name type="common">Hawaiian red shrimp</name>
    <dbReference type="NCBI Taxonomy" id="373956"/>
    <lineage>
        <taxon>Eukaryota</taxon>
        <taxon>Metazoa</taxon>
        <taxon>Ecdysozoa</taxon>
        <taxon>Arthropoda</taxon>
        <taxon>Crustacea</taxon>
        <taxon>Multicrustacea</taxon>
        <taxon>Malacostraca</taxon>
        <taxon>Eumalacostraca</taxon>
        <taxon>Eucarida</taxon>
        <taxon>Decapoda</taxon>
        <taxon>Pleocyemata</taxon>
        <taxon>Caridea</taxon>
        <taxon>Atyoidea</taxon>
        <taxon>Atyidae</taxon>
        <taxon>Halocaridina</taxon>
    </lineage>
</organism>
<evidence type="ECO:0000256" key="8">
    <source>
        <dbReference type="ARBA" id="ARBA00023136"/>
    </source>
</evidence>
<dbReference type="PROSITE" id="PS50089">
    <property type="entry name" value="ZF_RING_2"/>
    <property type="match status" value="1"/>
</dbReference>
<evidence type="ECO:0000256" key="3">
    <source>
        <dbReference type="ARBA" id="ARBA00022723"/>
    </source>
</evidence>
<dbReference type="Pfam" id="PF13639">
    <property type="entry name" value="zf-RING_2"/>
    <property type="match status" value="1"/>
</dbReference>
<dbReference type="InterPro" id="IPR001841">
    <property type="entry name" value="Znf_RING"/>
</dbReference>
<keyword evidence="4 9" id="KW-0863">Zinc-finger</keyword>
<dbReference type="AlphaFoldDB" id="A0AAN8XKC3"/>
<dbReference type="PROSITE" id="PS00518">
    <property type="entry name" value="ZF_RING_1"/>
    <property type="match status" value="1"/>
</dbReference>
<dbReference type="Proteomes" id="UP001381693">
    <property type="component" value="Unassembled WGS sequence"/>
</dbReference>
<dbReference type="GO" id="GO:0008270">
    <property type="term" value="F:zinc ion binding"/>
    <property type="evidence" value="ECO:0007669"/>
    <property type="project" value="UniProtKB-KW"/>
</dbReference>
<dbReference type="SUPFAM" id="SSF57850">
    <property type="entry name" value="RING/U-box"/>
    <property type="match status" value="1"/>
</dbReference>
<name>A0AAN8XKC3_HALRR</name>
<evidence type="ECO:0000256" key="1">
    <source>
        <dbReference type="ARBA" id="ARBA00004141"/>
    </source>
</evidence>
<evidence type="ECO:0000256" key="7">
    <source>
        <dbReference type="ARBA" id="ARBA00022989"/>
    </source>
</evidence>
<proteinExistence type="predicted"/>
<evidence type="ECO:0000259" key="10">
    <source>
        <dbReference type="PROSITE" id="PS50089"/>
    </source>
</evidence>
<dbReference type="GO" id="GO:0061630">
    <property type="term" value="F:ubiquitin protein ligase activity"/>
    <property type="evidence" value="ECO:0007669"/>
    <property type="project" value="UniProtKB-EC"/>
</dbReference>
<dbReference type="EMBL" id="JAXCGZ010005738">
    <property type="protein sequence ID" value="KAK7080954.1"/>
    <property type="molecule type" value="Genomic_DNA"/>
</dbReference>
<reference evidence="11 12" key="1">
    <citation type="submission" date="2023-11" db="EMBL/GenBank/DDBJ databases">
        <title>Halocaridina rubra genome assembly.</title>
        <authorList>
            <person name="Smith C."/>
        </authorList>
    </citation>
    <scope>NUCLEOTIDE SEQUENCE [LARGE SCALE GENOMIC DNA]</scope>
    <source>
        <strain evidence="11">EP-1</strain>
        <tissue evidence="11">Whole</tissue>
    </source>
</reference>
<accession>A0AAN8XKC3</accession>
<evidence type="ECO:0000256" key="6">
    <source>
        <dbReference type="ARBA" id="ARBA00022833"/>
    </source>
</evidence>
<keyword evidence="12" id="KW-1185">Reference proteome</keyword>
<comment type="subcellular location">
    <subcellularLocation>
        <location evidence="1">Membrane</location>
        <topology evidence="1">Multi-pass membrane protein</topology>
    </subcellularLocation>
</comment>
<dbReference type="Gene3D" id="3.30.40.10">
    <property type="entry name" value="Zinc/RING finger domain, C3HC4 (zinc finger)"/>
    <property type="match status" value="1"/>
</dbReference>
<evidence type="ECO:0000313" key="12">
    <source>
        <dbReference type="Proteomes" id="UP001381693"/>
    </source>
</evidence>
<keyword evidence="7" id="KW-1133">Transmembrane helix</keyword>
<keyword evidence="6" id="KW-0862">Zinc</keyword>
<comment type="caution">
    <text evidence="11">The sequence shown here is derived from an EMBL/GenBank/DDBJ whole genome shotgun (WGS) entry which is preliminary data.</text>
</comment>
<keyword evidence="3" id="KW-0479">Metal-binding</keyword>
<keyword evidence="2 11" id="KW-0812">Transmembrane</keyword>
<feature type="domain" description="RING-type" evidence="10">
    <location>
        <begin position="90"/>
        <end position="128"/>
    </location>
</feature>
<sequence>GKYFLVVEMASQLYRSLAPIQPWLSYLLDGYTGPRKVLGVILSATYMVCKGPDIVKKMKSFQAAVVKFIHSVNYGCTPSKAQLQDAGGLCPICHDDFLLPTMLQCKHIFCEQCVVTWFDRERTCPMCRKQIADDPAWRDGATSHFLQLY</sequence>
<dbReference type="EC" id="2.3.2.27" evidence="11"/>
<gene>
    <name evidence="11" type="primary">RNFT2_1</name>
    <name evidence="11" type="ORF">SK128_011298</name>
</gene>
<dbReference type="InterPro" id="IPR017907">
    <property type="entry name" value="Znf_RING_CS"/>
</dbReference>
<dbReference type="InterPro" id="IPR013083">
    <property type="entry name" value="Znf_RING/FYVE/PHD"/>
</dbReference>
<protein>
    <submittedName>
        <fullName evidence="11">RING finger and transmembrane domain-containing protein 2</fullName>
        <ecNumber evidence="11">2.3.2.27</ecNumber>
    </submittedName>
</protein>
<evidence type="ECO:0000256" key="2">
    <source>
        <dbReference type="ARBA" id="ARBA00022692"/>
    </source>
</evidence>
<keyword evidence="8" id="KW-0472">Membrane</keyword>
<feature type="non-terminal residue" evidence="11">
    <location>
        <position position="1"/>
    </location>
</feature>
<dbReference type="InterPro" id="IPR044235">
    <property type="entry name" value="RNFT1/2"/>
</dbReference>
<evidence type="ECO:0000256" key="4">
    <source>
        <dbReference type="ARBA" id="ARBA00022771"/>
    </source>
</evidence>
<keyword evidence="11" id="KW-0012">Acyltransferase</keyword>
<evidence type="ECO:0000313" key="11">
    <source>
        <dbReference type="EMBL" id="KAK7080954.1"/>
    </source>
</evidence>
<dbReference type="GO" id="GO:0016020">
    <property type="term" value="C:membrane"/>
    <property type="evidence" value="ECO:0007669"/>
    <property type="project" value="UniProtKB-SubCell"/>
</dbReference>
<dbReference type="GO" id="GO:1904294">
    <property type="term" value="P:positive regulation of ERAD pathway"/>
    <property type="evidence" value="ECO:0007669"/>
    <property type="project" value="InterPro"/>
</dbReference>